<dbReference type="AlphaFoldDB" id="A0A7Y9DRH3"/>
<dbReference type="Gene3D" id="3.30.530.20">
    <property type="match status" value="1"/>
</dbReference>
<dbReference type="EMBL" id="JACCBN010000001">
    <property type="protein sequence ID" value="NYD34034.1"/>
    <property type="molecule type" value="Genomic_DNA"/>
</dbReference>
<evidence type="ECO:0000313" key="2">
    <source>
        <dbReference type="Proteomes" id="UP000535890"/>
    </source>
</evidence>
<organism evidence="1 2">
    <name type="scientific">Actinomycetospora corticicola</name>
    <dbReference type="NCBI Taxonomy" id="663602"/>
    <lineage>
        <taxon>Bacteria</taxon>
        <taxon>Bacillati</taxon>
        <taxon>Actinomycetota</taxon>
        <taxon>Actinomycetes</taxon>
        <taxon>Pseudonocardiales</taxon>
        <taxon>Pseudonocardiaceae</taxon>
        <taxon>Actinomycetospora</taxon>
    </lineage>
</organism>
<evidence type="ECO:0000313" key="1">
    <source>
        <dbReference type="EMBL" id="NYD34034.1"/>
    </source>
</evidence>
<dbReference type="SUPFAM" id="SSF55961">
    <property type="entry name" value="Bet v1-like"/>
    <property type="match status" value="1"/>
</dbReference>
<reference evidence="1 2" key="1">
    <citation type="submission" date="2020-07" db="EMBL/GenBank/DDBJ databases">
        <title>Sequencing the genomes of 1000 actinobacteria strains.</title>
        <authorList>
            <person name="Klenk H.-P."/>
        </authorList>
    </citation>
    <scope>NUCLEOTIDE SEQUENCE [LARGE SCALE GENOMIC DNA]</scope>
    <source>
        <strain evidence="1 2">DSM 45772</strain>
    </source>
</reference>
<name>A0A7Y9DRH3_9PSEU</name>
<comment type="caution">
    <text evidence="1">The sequence shown here is derived from an EMBL/GenBank/DDBJ whole genome shotgun (WGS) entry which is preliminary data.</text>
</comment>
<proteinExistence type="predicted"/>
<gene>
    <name evidence="1" type="ORF">BJ983_000136</name>
</gene>
<dbReference type="InterPro" id="IPR023393">
    <property type="entry name" value="START-like_dom_sf"/>
</dbReference>
<dbReference type="Pfam" id="PF10604">
    <property type="entry name" value="Polyketide_cyc2"/>
    <property type="match status" value="1"/>
</dbReference>
<dbReference type="InterPro" id="IPR019587">
    <property type="entry name" value="Polyketide_cyclase/dehydratase"/>
</dbReference>
<dbReference type="RefSeq" id="WP_179792036.1">
    <property type="nucleotide sequence ID" value="NZ_BAABHP010000012.1"/>
</dbReference>
<protein>
    <submittedName>
        <fullName evidence="1">Uncharacterized protein YndB with AHSA1/START domain</fullName>
    </submittedName>
</protein>
<sequence>MSDQRLEASRVVDARPDQVFALLATPDRHPELDASGTVRGSRTHQPLTGVGDVFEMEMHGRDMGDYVVDNHVVTFEPDTEIAWAPATHGGDRGGQVWGYRLESVDGGGSTRLTHVYDWSGVTLERLLPYLPVVDADGLAATLDRVAMCFAGEH</sequence>
<dbReference type="Proteomes" id="UP000535890">
    <property type="component" value="Unassembled WGS sequence"/>
</dbReference>
<keyword evidence="2" id="KW-1185">Reference proteome</keyword>
<accession>A0A7Y9DRH3</accession>